<dbReference type="Gene3D" id="2.60.120.10">
    <property type="entry name" value="Jelly Rolls"/>
    <property type="match status" value="1"/>
</dbReference>
<dbReference type="RefSeq" id="WP_129386470.1">
    <property type="nucleotide sequence ID" value="NZ_CP035494.1"/>
</dbReference>
<proteinExistence type="predicted"/>
<dbReference type="InterPro" id="IPR011051">
    <property type="entry name" value="RmlC_Cupin_sf"/>
</dbReference>
<accession>A0A4P6EGX4</accession>
<evidence type="ECO:0000313" key="3">
    <source>
        <dbReference type="Proteomes" id="UP000293995"/>
    </source>
</evidence>
<name>A0A4P6EGX4_9MICO</name>
<dbReference type="Proteomes" id="UP000293995">
    <property type="component" value="Chromosome"/>
</dbReference>
<dbReference type="SUPFAM" id="SSF51182">
    <property type="entry name" value="RmlC-like cupins"/>
    <property type="match status" value="1"/>
</dbReference>
<dbReference type="InterPro" id="IPR014710">
    <property type="entry name" value="RmlC-like_jellyroll"/>
</dbReference>
<dbReference type="Pfam" id="PF07883">
    <property type="entry name" value="Cupin_2"/>
    <property type="match status" value="1"/>
</dbReference>
<gene>
    <name evidence="2" type="ORF">ET475_04645</name>
</gene>
<reference evidence="2 3" key="1">
    <citation type="submission" date="2019-01" db="EMBL/GenBank/DDBJ databases">
        <title>Genome sequencing of strain DFW100M-13.</title>
        <authorList>
            <person name="Heo J."/>
            <person name="Kim S.-J."/>
            <person name="Kim J.-S."/>
            <person name="Hong S.-B."/>
            <person name="Kwon S.-W."/>
        </authorList>
    </citation>
    <scope>NUCLEOTIDE SEQUENCE [LARGE SCALE GENOMIC DNA]</scope>
    <source>
        <strain evidence="2 3">DFW100M-13</strain>
    </source>
</reference>
<evidence type="ECO:0000259" key="1">
    <source>
        <dbReference type="Pfam" id="PF07883"/>
    </source>
</evidence>
<dbReference type="OrthoDB" id="4227163at2"/>
<dbReference type="KEGG" id="mprt:ET475_04645"/>
<sequence>MSLDEATSTTHPHAGILPGKPAPFFLAPGGGEKSVVFDTLFTVLLTGDETNGQYDVFTCDGNAGQIIPAHVHLDTNEIFFITNGAVHVWMDDENGFKRDEVLTPGGFGYVPQGVIHAFRIESADSRILGVSTAGFGRFFHEMGKATDKPGIPAPDEFFAPSIEQMMSAGQAHGTIFRPDYSFLDD</sequence>
<dbReference type="InterPro" id="IPR053146">
    <property type="entry name" value="QDO-like"/>
</dbReference>
<feature type="domain" description="Cupin type-2" evidence="1">
    <location>
        <begin position="63"/>
        <end position="122"/>
    </location>
</feature>
<keyword evidence="3" id="KW-1185">Reference proteome</keyword>
<organism evidence="2 3">
    <name type="scientific">Microbacterium protaetiae</name>
    <dbReference type="NCBI Taxonomy" id="2509458"/>
    <lineage>
        <taxon>Bacteria</taxon>
        <taxon>Bacillati</taxon>
        <taxon>Actinomycetota</taxon>
        <taxon>Actinomycetes</taxon>
        <taxon>Micrococcales</taxon>
        <taxon>Microbacteriaceae</taxon>
        <taxon>Microbacterium</taxon>
    </lineage>
</organism>
<dbReference type="AlphaFoldDB" id="A0A4P6EGX4"/>
<dbReference type="InterPro" id="IPR013096">
    <property type="entry name" value="Cupin_2"/>
</dbReference>
<evidence type="ECO:0000313" key="2">
    <source>
        <dbReference type="EMBL" id="QAY59347.1"/>
    </source>
</evidence>
<dbReference type="EMBL" id="CP035494">
    <property type="protein sequence ID" value="QAY59347.1"/>
    <property type="molecule type" value="Genomic_DNA"/>
</dbReference>
<dbReference type="PANTHER" id="PTHR36440:SF1">
    <property type="entry name" value="PUTATIVE (AFU_ORTHOLOGUE AFUA_8G07350)-RELATED"/>
    <property type="match status" value="1"/>
</dbReference>
<protein>
    <submittedName>
        <fullName evidence="2">Cupin domain-containing protein</fullName>
    </submittedName>
</protein>
<dbReference type="PANTHER" id="PTHR36440">
    <property type="entry name" value="PUTATIVE (AFU_ORTHOLOGUE AFUA_8G07350)-RELATED"/>
    <property type="match status" value="1"/>
</dbReference>
<dbReference type="CDD" id="cd02215">
    <property type="entry name" value="cupin_QDO_N_C"/>
    <property type="match status" value="1"/>
</dbReference>